<evidence type="ECO:0000313" key="3">
    <source>
        <dbReference type="Proteomes" id="UP000237271"/>
    </source>
</evidence>
<evidence type="ECO:0000313" key="2">
    <source>
        <dbReference type="EMBL" id="POM72331.1"/>
    </source>
</evidence>
<proteinExistence type="predicted"/>
<dbReference type="OrthoDB" id="57928at2759"/>
<dbReference type="Proteomes" id="UP000237271">
    <property type="component" value="Unassembled WGS sequence"/>
</dbReference>
<keyword evidence="3" id="KW-1185">Reference proteome</keyword>
<feature type="region of interest" description="Disordered" evidence="1">
    <location>
        <begin position="24"/>
        <end position="52"/>
    </location>
</feature>
<protein>
    <submittedName>
        <fullName evidence="2">Uncharacterized protein</fullName>
    </submittedName>
</protein>
<comment type="caution">
    <text evidence="2">The sequence shown here is derived from an EMBL/GenBank/DDBJ whole genome shotgun (WGS) entry which is preliminary data.</text>
</comment>
<name>A0A2P4Y3G7_9STRA</name>
<organism evidence="2 3">
    <name type="scientific">Phytophthora palmivora</name>
    <dbReference type="NCBI Taxonomy" id="4796"/>
    <lineage>
        <taxon>Eukaryota</taxon>
        <taxon>Sar</taxon>
        <taxon>Stramenopiles</taxon>
        <taxon>Oomycota</taxon>
        <taxon>Peronosporomycetes</taxon>
        <taxon>Peronosporales</taxon>
        <taxon>Peronosporaceae</taxon>
        <taxon>Phytophthora</taxon>
    </lineage>
</organism>
<evidence type="ECO:0000256" key="1">
    <source>
        <dbReference type="SAM" id="MobiDB-lite"/>
    </source>
</evidence>
<dbReference type="EMBL" id="NCKW01005918">
    <property type="protein sequence ID" value="POM72331.1"/>
    <property type="molecule type" value="Genomic_DNA"/>
</dbReference>
<dbReference type="AlphaFoldDB" id="A0A2P4Y3G7"/>
<gene>
    <name evidence="2" type="ORF">PHPALM_10964</name>
</gene>
<reference evidence="2 3" key="1">
    <citation type="journal article" date="2017" name="Genome Biol. Evol.">
        <title>Phytophthora megakarya and P. palmivora, closely related causal agents of cacao black pod rot, underwent increases in genome sizes and gene numbers by different mechanisms.</title>
        <authorList>
            <person name="Ali S.S."/>
            <person name="Shao J."/>
            <person name="Lary D.J."/>
            <person name="Kronmiller B."/>
            <person name="Shen D."/>
            <person name="Strem M.D."/>
            <person name="Amoako-Attah I."/>
            <person name="Akrofi A.Y."/>
            <person name="Begoude B.A."/>
            <person name="Ten Hoopen G.M."/>
            <person name="Coulibaly K."/>
            <person name="Kebe B.I."/>
            <person name="Melnick R.L."/>
            <person name="Guiltinan M.J."/>
            <person name="Tyler B.M."/>
            <person name="Meinhardt L.W."/>
            <person name="Bailey B.A."/>
        </authorList>
    </citation>
    <scope>NUCLEOTIDE SEQUENCE [LARGE SCALE GENOMIC DNA]</scope>
    <source>
        <strain evidence="3">sbr112.9</strain>
    </source>
</reference>
<accession>A0A2P4Y3G7</accession>
<sequence length="96" mass="10440">MSGIKATYKFHGDVVHSFESFPSATEASNEYASPPGDEQLNHSYSGKMDGGKLMPELKSTGPYAALVTSIKRAKEDSEAFLKDRVEGPVPAKLYNQ</sequence>